<comment type="caution">
    <text evidence="2">The sequence shown here is derived from an EMBL/GenBank/DDBJ whole genome shotgun (WGS) entry which is preliminary data.</text>
</comment>
<gene>
    <name evidence="2" type="ORF">BTW07_04340</name>
</gene>
<dbReference type="EMBL" id="MSDO01000004">
    <property type="protein sequence ID" value="OLO05263.1"/>
    <property type="molecule type" value="Genomic_DNA"/>
</dbReference>
<dbReference type="AlphaFoldDB" id="A0A1Q8SV42"/>
<keyword evidence="1" id="KW-0812">Transmembrane</keyword>
<feature type="transmembrane region" description="Helical" evidence="1">
    <location>
        <begin position="6"/>
        <end position="25"/>
    </location>
</feature>
<dbReference type="Proteomes" id="UP000186878">
    <property type="component" value="Unassembled WGS sequence"/>
</dbReference>
<keyword evidence="1" id="KW-0472">Membrane</keyword>
<dbReference type="STRING" id="404433.BTW07_04340"/>
<evidence type="ECO:0000313" key="3">
    <source>
        <dbReference type="Proteomes" id="UP000186878"/>
    </source>
</evidence>
<evidence type="ECO:0000313" key="2">
    <source>
        <dbReference type="EMBL" id="OLO05263.1"/>
    </source>
</evidence>
<feature type="transmembrane region" description="Helical" evidence="1">
    <location>
        <begin position="65"/>
        <end position="83"/>
    </location>
</feature>
<sequence length="91" mass="9721">MIGSLMAAANFLIAAGLIIQCLIALNRVDDGWTRFAIHLVIATAGGLLAFRGADMAVDIALSDRTAIGRLLLNLSMIPAWILIHRASHKRG</sequence>
<reference evidence="2 3" key="1">
    <citation type="submission" date="2016-12" db="EMBL/GenBank/DDBJ databases">
        <title>Draft genome sequences of strains Salinicola socius SMB35, Salinicola sp. MH3R3-1 and Chromohalobacter sp. SMB17 from the Verkhnekamsk potash mining region of Russia.</title>
        <authorList>
            <person name="Mavrodi D.V."/>
            <person name="Olsson B.E."/>
            <person name="Korsakova E.S."/>
            <person name="Pyankova A."/>
            <person name="Mavrodi O.V."/>
            <person name="Plotnikova E.G."/>
        </authorList>
    </citation>
    <scope>NUCLEOTIDE SEQUENCE [LARGE SCALE GENOMIC DNA]</scope>
    <source>
        <strain evidence="2 3">SMB35</strain>
    </source>
</reference>
<feature type="transmembrane region" description="Helical" evidence="1">
    <location>
        <begin position="32"/>
        <end position="53"/>
    </location>
</feature>
<dbReference type="RefSeq" id="WP_075568947.1">
    <property type="nucleotide sequence ID" value="NZ_MSDO01000004.1"/>
</dbReference>
<protein>
    <submittedName>
        <fullName evidence="2">Uncharacterized protein</fullName>
    </submittedName>
</protein>
<keyword evidence="3" id="KW-1185">Reference proteome</keyword>
<name>A0A1Q8SV42_9GAMM</name>
<keyword evidence="1" id="KW-1133">Transmembrane helix</keyword>
<organism evidence="2 3">
    <name type="scientific">Salinicola socius</name>
    <dbReference type="NCBI Taxonomy" id="404433"/>
    <lineage>
        <taxon>Bacteria</taxon>
        <taxon>Pseudomonadati</taxon>
        <taxon>Pseudomonadota</taxon>
        <taxon>Gammaproteobacteria</taxon>
        <taxon>Oceanospirillales</taxon>
        <taxon>Halomonadaceae</taxon>
        <taxon>Salinicola</taxon>
    </lineage>
</organism>
<accession>A0A1Q8SV42</accession>
<evidence type="ECO:0000256" key="1">
    <source>
        <dbReference type="SAM" id="Phobius"/>
    </source>
</evidence>
<proteinExistence type="predicted"/>
<dbReference type="OrthoDB" id="6183809at2"/>